<dbReference type="PROSITE" id="PS50914">
    <property type="entry name" value="BON"/>
    <property type="match status" value="1"/>
</dbReference>
<name>A0ABU1IEW5_9BURK</name>
<keyword evidence="3" id="KW-1185">Reference proteome</keyword>
<dbReference type="PANTHER" id="PTHR34606">
    <property type="entry name" value="BON DOMAIN-CONTAINING PROTEIN"/>
    <property type="match status" value="1"/>
</dbReference>
<dbReference type="InterPro" id="IPR014004">
    <property type="entry name" value="Transpt-assoc_nodulatn_dom_bac"/>
</dbReference>
<feature type="domain" description="BON" evidence="1">
    <location>
        <begin position="84"/>
        <end position="152"/>
    </location>
</feature>
<dbReference type="EMBL" id="JAVIZX010000001">
    <property type="protein sequence ID" value="MDR6215761.1"/>
    <property type="molecule type" value="Genomic_DNA"/>
</dbReference>
<dbReference type="Gene3D" id="3.30.1340.30">
    <property type="match status" value="1"/>
</dbReference>
<accession>A0ABU1IEW5</accession>
<dbReference type="InterPro" id="IPR007055">
    <property type="entry name" value="BON_dom"/>
</dbReference>
<dbReference type="Pfam" id="PF04972">
    <property type="entry name" value="BON"/>
    <property type="match status" value="1"/>
</dbReference>
<dbReference type="SMART" id="SM00749">
    <property type="entry name" value="BON"/>
    <property type="match status" value="1"/>
</dbReference>
<proteinExistence type="predicted"/>
<evidence type="ECO:0000259" key="1">
    <source>
        <dbReference type="PROSITE" id="PS50914"/>
    </source>
</evidence>
<protein>
    <submittedName>
        <fullName evidence="2">Hyperosmotically inducible protein</fullName>
    </submittedName>
</protein>
<reference evidence="2 3" key="1">
    <citation type="submission" date="2023-08" db="EMBL/GenBank/DDBJ databases">
        <title>Functional and genomic diversity of the sorghum phyllosphere microbiome.</title>
        <authorList>
            <person name="Shade A."/>
        </authorList>
    </citation>
    <scope>NUCLEOTIDE SEQUENCE [LARGE SCALE GENOMIC DNA]</scope>
    <source>
        <strain evidence="2 3">SORGH_AS_0335</strain>
    </source>
</reference>
<evidence type="ECO:0000313" key="3">
    <source>
        <dbReference type="Proteomes" id="UP001267710"/>
    </source>
</evidence>
<comment type="caution">
    <text evidence="2">The sequence shown here is derived from an EMBL/GenBank/DDBJ whole genome shotgun (WGS) entry which is preliminary data.</text>
</comment>
<dbReference type="Proteomes" id="UP001267710">
    <property type="component" value="Unassembled WGS sequence"/>
</dbReference>
<gene>
    <name evidence="2" type="ORF">QE399_003450</name>
</gene>
<dbReference type="PANTHER" id="PTHR34606:SF16">
    <property type="entry name" value="BON DOMAIN-CONTAINING PROTEIN"/>
    <property type="match status" value="1"/>
</dbReference>
<evidence type="ECO:0000313" key="2">
    <source>
        <dbReference type="EMBL" id="MDR6215761.1"/>
    </source>
</evidence>
<dbReference type="RefSeq" id="WP_309830651.1">
    <property type="nucleotide sequence ID" value="NZ_JAVIZX010000001.1"/>
</dbReference>
<sequence>MEGSPQTQQRPASRVIGMMAVLALAGGLVACDKNDGQTAGQRLDSAVQKTEQTAADAQRKMETAADRAGSATRDAAAKALAVMDDAGITTKVNAGLAQDPDLSAVKIDVDTRNGIVTLNGPVKSAEARERAGKIAQGVEGVNSVVNQLTVSAG</sequence>
<organism evidence="2 3">
    <name type="scientific">Paracidovorax wautersii</name>
    <dbReference type="NCBI Taxonomy" id="1177982"/>
    <lineage>
        <taxon>Bacteria</taxon>
        <taxon>Pseudomonadati</taxon>
        <taxon>Pseudomonadota</taxon>
        <taxon>Betaproteobacteria</taxon>
        <taxon>Burkholderiales</taxon>
        <taxon>Comamonadaceae</taxon>
        <taxon>Paracidovorax</taxon>
    </lineage>
</organism>
<dbReference type="InterPro" id="IPR051686">
    <property type="entry name" value="Lipoprotein_DolP"/>
</dbReference>